<feature type="transmembrane region" description="Helical" evidence="2">
    <location>
        <begin position="136"/>
        <end position="154"/>
    </location>
</feature>
<dbReference type="EMBL" id="CAJJDN010000112">
    <property type="protein sequence ID" value="CAD8116940.1"/>
    <property type="molecule type" value="Genomic_DNA"/>
</dbReference>
<protein>
    <recommendedName>
        <fullName evidence="5">MATE efflux family protein</fullName>
    </recommendedName>
</protein>
<reference evidence="3" key="1">
    <citation type="submission" date="2021-01" db="EMBL/GenBank/DDBJ databases">
        <authorList>
            <consortium name="Genoscope - CEA"/>
            <person name="William W."/>
        </authorList>
    </citation>
    <scope>NUCLEOTIDE SEQUENCE</scope>
</reference>
<dbReference type="Pfam" id="PF01554">
    <property type="entry name" value="MatE"/>
    <property type="match status" value="2"/>
</dbReference>
<gene>
    <name evidence="3" type="ORF">PSON_ATCC_30995.1.T1120120</name>
</gene>
<feature type="transmembrane region" description="Helical" evidence="2">
    <location>
        <begin position="424"/>
        <end position="445"/>
    </location>
</feature>
<feature type="transmembrane region" description="Helical" evidence="2">
    <location>
        <begin position="365"/>
        <end position="386"/>
    </location>
</feature>
<feature type="transmembrane region" description="Helical" evidence="2">
    <location>
        <begin position="166"/>
        <end position="189"/>
    </location>
</feature>
<evidence type="ECO:0000256" key="2">
    <source>
        <dbReference type="SAM" id="Phobius"/>
    </source>
</evidence>
<dbReference type="GO" id="GO:0015297">
    <property type="term" value="F:antiporter activity"/>
    <property type="evidence" value="ECO:0007669"/>
    <property type="project" value="InterPro"/>
</dbReference>
<accession>A0A8S1QQW0</accession>
<dbReference type="GO" id="GO:0016020">
    <property type="term" value="C:membrane"/>
    <property type="evidence" value="ECO:0007669"/>
    <property type="project" value="InterPro"/>
</dbReference>
<dbReference type="GO" id="GO:0042910">
    <property type="term" value="F:xenobiotic transmembrane transporter activity"/>
    <property type="evidence" value="ECO:0007669"/>
    <property type="project" value="InterPro"/>
</dbReference>
<feature type="transmembrane region" description="Helical" evidence="2">
    <location>
        <begin position="94"/>
        <end position="116"/>
    </location>
</feature>
<feature type="transmembrane region" description="Helical" evidence="2">
    <location>
        <begin position="195"/>
        <end position="216"/>
    </location>
</feature>
<evidence type="ECO:0000313" key="4">
    <source>
        <dbReference type="Proteomes" id="UP000692954"/>
    </source>
</evidence>
<dbReference type="AlphaFoldDB" id="A0A8S1QQW0"/>
<proteinExistence type="inferred from homology"/>
<feature type="transmembrane region" description="Helical" evidence="2">
    <location>
        <begin position="398"/>
        <end position="418"/>
    </location>
</feature>
<evidence type="ECO:0008006" key="5">
    <source>
        <dbReference type="Google" id="ProtNLM"/>
    </source>
</evidence>
<keyword evidence="4" id="KW-1185">Reference proteome</keyword>
<keyword evidence="2" id="KW-0472">Membrane</keyword>
<feature type="transmembrane region" description="Helical" evidence="2">
    <location>
        <begin position="256"/>
        <end position="275"/>
    </location>
</feature>
<comment type="caution">
    <text evidence="3">The sequence shown here is derived from an EMBL/GenBank/DDBJ whole genome shotgun (WGS) entry which is preliminary data.</text>
</comment>
<evidence type="ECO:0000256" key="1">
    <source>
        <dbReference type="ARBA" id="ARBA00010199"/>
    </source>
</evidence>
<keyword evidence="2" id="KW-1133">Transmembrane helix</keyword>
<feature type="transmembrane region" description="Helical" evidence="2">
    <location>
        <begin position="290"/>
        <end position="306"/>
    </location>
</feature>
<sequence>MQTKQSQTRSWQQILIDISSCMIQLSLGYICVELMMSINLHFLNLYTSKISVAAFGISWMIITILLLPFGIGLNQALNTMASQAIGLGKNKLSLIYLNFTLSSQVLIFIPLLIVILCLKTPFSYLIVENREETINIAWELIIPLSLTSLTLLIFESLKSYLISCEVFRPFMIIHLVTLAFHTFWCWLLVSNFGTYGVCIATIISESTNILFLLIYVRQQEDLQIKFKSFQFKLLLQSHFHIYQEYLKNTISIIVHIYLNTGIFIILSFTAISLGIDATNAQLALSNTSSLYFRLPFCLSIALMTYVGNQISQGNIINAKNYIKYGIILYFSILVVIMMIFYFYHLEWAHFYTNDQIVQHILLKTLPFFLFGSVIIDGLQIALSGALKGLDEGKLVSNYTLYSAYFVGIPLILILTNIFDLGLIGIWLGFGICNLLLSSLFIYTLCKIDWNMHAIHIKDKFDKQSQQMETTMELQDLC</sequence>
<feature type="transmembrane region" description="Helical" evidence="2">
    <location>
        <begin position="14"/>
        <end position="38"/>
    </location>
</feature>
<dbReference type="OrthoDB" id="292562at2759"/>
<evidence type="ECO:0000313" key="3">
    <source>
        <dbReference type="EMBL" id="CAD8116940.1"/>
    </source>
</evidence>
<name>A0A8S1QQW0_9CILI</name>
<dbReference type="PANTHER" id="PTHR11206">
    <property type="entry name" value="MULTIDRUG RESISTANCE PROTEIN"/>
    <property type="match status" value="1"/>
</dbReference>
<organism evidence="3 4">
    <name type="scientific">Paramecium sonneborni</name>
    <dbReference type="NCBI Taxonomy" id="65129"/>
    <lineage>
        <taxon>Eukaryota</taxon>
        <taxon>Sar</taxon>
        <taxon>Alveolata</taxon>
        <taxon>Ciliophora</taxon>
        <taxon>Intramacronucleata</taxon>
        <taxon>Oligohymenophorea</taxon>
        <taxon>Peniculida</taxon>
        <taxon>Parameciidae</taxon>
        <taxon>Paramecium</taxon>
    </lineage>
</organism>
<feature type="transmembrane region" description="Helical" evidence="2">
    <location>
        <begin position="50"/>
        <end position="73"/>
    </location>
</feature>
<comment type="similarity">
    <text evidence="1">Belongs to the multi antimicrobial extrusion (MATE) (TC 2.A.66.1) family.</text>
</comment>
<feature type="transmembrane region" description="Helical" evidence="2">
    <location>
        <begin position="326"/>
        <end position="345"/>
    </location>
</feature>
<dbReference type="Proteomes" id="UP000692954">
    <property type="component" value="Unassembled WGS sequence"/>
</dbReference>
<keyword evidence="2" id="KW-0812">Transmembrane</keyword>
<dbReference type="InterPro" id="IPR002528">
    <property type="entry name" value="MATE_fam"/>
</dbReference>